<dbReference type="Pfam" id="PF13857">
    <property type="entry name" value="Ank_5"/>
    <property type="match status" value="1"/>
</dbReference>
<organism evidence="4">
    <name type="scientific">Petromyzon marinus</name>
    <name type="common">Sea lamprey</name>
    <dbReference type="NCBI Taxonomy" id="7757"/>
    <lineage>
        <taxon>Eukaryota</taxon>
        <taxon>Metazoa</taxon>
        <taxon>Chordata</taxon>
        <taxon>Craniata</taxon>
        <taxon>Vertebrata</taxon>
        <taxon>Cyclostomata</taxon>
        <taxon>Hyperoartia</taxon>
        <taxon>Petromyzontiformes</taxon>
        <taxon>Petromyzontidae</taxon>
        <taxon>Petromyzon</taxon>
    </lineage>
</organism>
<dbReference type="PROSITE" id="PS50088">
    <property type="entry name" value="ANK_REPEAT"/>
    <property type="match status" value="15"/>
</dbReference>
<dbReference type="AlphaFoldDB" id="S4RRT2"/>
<dbReference type="OMA" id="DTRICEP"/>
<sequence>MRHAADVNARDKNWQTPLHVASANRAIKCADALIPLLSNVNVSDRAGRTALHHAAFNGNLEMVNLLISKGANVNAMDKRERRAVHWAGYMGHTEVVKMLLSNGADVNWKDKKGYTPLHAAAASGHVTVVRLLLSLKAEMNEFNGFGNTALHVACHNGQDAVVSELLDAGADAGHRNERGFTALHFAAASTHGAICLELLVNHHADVNAQSYDGKSPLHMTAIHGRFTRSQTLIQNGGEIDCGDKEGNTPLHIAARYGHELLINTLISNGADAARRGSHGMFPLHLAALSGFSDCCRKLLTPGFDVDAVDEFGRTCLHAAAAGGNAECINLLLSSGADLGKKDRYGSIAFVQDSGNSRYSCNVRTIAMRQSYNQHSHDTRICEPLICNASAAALHRCLEHLLQNGAEPALRDKQGYTAAHYAAAFGHRLCLELVSPAPALQQLLDMAGAELLRDPDSRSLVSPLHLAAYHGHHQALEVLLRFVGEADLRDGHGRAPLELAAARGHTECVETLLANGACAGASSGTAAKRCPLHSAGGSAVAELLTIGKSRIKILGSINLFVRTDRTPLMLAVTNGHTDCVLLLMDKGANPDAVDLQKHTALHRGVRLGPQDPVMNLVQISVVRRLRPHHPSGGGGCLLFSRPVLPQAPTNLYLHSQRALCKIYYNSHEACVELLLEQLCQKFEGNPFTPLHCAVMNDNESCAEMLIDAMGAKIVMCQDGKGRTPLHAAAFADNVECAQLLLSHGARVDATDRRGRTPLMTGALQGQSGIVEYLVNNTKGDLSLTDDKKNTALHLACGKGHETCALLLLEKVEVVALIDCPNRNQHTPLHLAARNGLSTVVQDLLSKGASVLALDENGHTPALACAPNKDVADCLALILATMMPL</sequence>
<dbReference type="PROSITE" id="PS50297">
    <property type="entry name" value="ANK_REP_REGION"/>
    <property type="match status" value="13"/>
</dbReference>
<feature type="repeat" description="ANK" evidence="3">
    <location>
        <begin position="178"/>
        <end position="211"/>
    </location>
</feature>
<keyword evidence="2 3" id="KW-0040">ANK repeat</keyword>
<evidence type="ECO:0000313" key="4">
    <source>
        <dbReference type="Ensembl" id="ENSPMAP00000007919.1"/>
    </source>
</evidence>
<feature type="repeat" description="ANK" evidence="3">
    <location>
        <begin position="719"/>
        <end position="751"/>
    </location>
</feature>
<feature type="repeat" description="ANK" evidence="3">
    <location>
        <begin position="278"/>
        <end position="310"/>
    </location>
</feature>
<dbReference type="Gene3D" id="1.25.40.20">
    <property type="entry name" value="Ankyrin repeat-containing domain"/>
    <property type="match status" value="10"/>
</dbReference>
<proteinExistence type="predicted"/>
<dbReference type="PANTHER" id="PTHR24161:SF119">
    <property type="entry name" value="ANKYRIN REPEAT DOMAIN 44"/>
    <property type="match status" value="1"/>
</dbReference>
<evidence type="ECO:0000256" key="1">
    <source>
        <dbReference type="ARBA" id="ARBA00022737"/>
    </source>
</evidence>
<feature type="repeat" description="ANK" evidence="3">
    <location>
        <begin position="145"/>
        <end position="177"/>
    </location>
</feature>
<accession>S4RRT2</accession>
<reference evidence="4" key="1">
    <citation type="submission" date="2025-08" db="UniProtKB">
        <authorList>
            <consortium name="Ensembl"/>
        </authorList>
    </citation>
    <scope>IDENTIFICATION</scope>
</reference>
<dbReference type="GeneTree" id="ENSGT00950000182908"/>
<dbReference type="PRINTS" id="PR01415">
    <property type="entry name" value="ANKYRIN"/>
</dbReference>
<dbReference type="STRING" id="7757.ENSPMAP00000007919"/>
<name>S4RRT2_PETMA</name>
<feature type="repeat" description="ANK" evidence="3">
    <location>
        <begin position="13"/>
        <end position="45"/>
    </location>
</feature>
<dbReference type="SUPFAM" id="SSF48403">
    <property type="entry name" value="Ankyrin repeat"/>
    <property type="match status" value="3"/>
</dbReference>
<evidence type="ECO:0000256" key="2">
    <source>
        <dbReference type="ARBA" id="ARBA00023043"/>
    </source>
</evidence>
<feature type="repeat" description="ANK" evidence="3">
    <location>
        <begin position="79"/>
        <end position="111"/>
    </location>
</feature>
<feature type="repeat" description="ANK" evidence="3">
    <location>
        <begin position="311"/>
        <end position="343"/>
    </location>
</feature>
<dbReference type="Pfam" id="PF00023">
    <property type="entry name" value="Ank"/>
    <property type="match status" value="3"/>
</dbReference>
<dbReference type="Pfam" id="PF13637">
    <property type="entry name" value="Ank_4"/>
    <property type="match status" value="2"/>
</dbReference>
<feature type="repeat" description="ANK" evidence="3">
    <location>
        <begin position="245"/>
        <end position="277"/>
    </location>
</feature>
<evidence type="ECO:0000256" key="3">
    <source>
        <dbReference type="PROSITE-ProRule" id="PRU00023"/>
    </source>
</evidence>
<feature type="repeat" description="ANK" evidence="3">
    <location>
        <begin position="46"/>
        <end position="78"/>
    </location>
</feature>
<feature type="repeat" description="ANK" evidence="3">
    <location>
        <begin position="822"/>
        <end position="854"/>
    </location>
</feature>
<feature type="repeat" description="ANK" evidence="3">
    <location>
        <begin position="491"/>
        <end position="523"/>
    </location>
</feature>
<feature type="repeat" description="ANK" evidence="3">
    <location>
        <begin position="112"/>
        <end position="144"/>
    </location>
</feature>
<feature type="repeat" description="ANK" evidence="3">
    <location>
        <begin position="212"/>
        <end position="244"/>
    </location>
</feature>
<dbReference type="Pfam" id="PF12796">
    <property type="entry name" value="Ank_2"/>
    <property type="match status" value="5"/>
</dbReference>
<feature type="repeat" description="ANK" evidence="3">
    <location>
        <begin position="562"/>
        <end position="594"/>
    </location>
</feature>
<dbReference type="InterPro" id="IPR002110">
    <property type="entry name" value="Ankyrin_rpt"/>
</dbReference>
<dbReference type="SMART" id="SM00248">
    <property type="entry name" value="ANK"/>
    <property type="match status" value="20"/>
</dbReference>
<reference evidence="4" key="2">
    <citation type="submission" date="2025-09" db="UniProtKB">
        <authorList>
            <consortium name="Ensembl"/>
        </authorList>
    </citation>
    <scope>IDENTIFICATION</scope>
</reference>
<dbReference type="Ensembl" id="ENSPMAT00000007954.1">
    <property type="protein sequence ID" value="ENSPMAP00000007919.1"/>
    <property type="gene ID" value="ENSPMAG00000007165.1"/>
</dbReference>
<dbReference type="HOGENOM" id="CLU_000134_58_0_1"/>
<keyword evidence="1" id="KW-0677">Repeat</keyword>
<feature type="repeat" description="ANK" evidence="3">
    <location>
        <begin position="458"/>
        <end position="490"/>
    </location>
</feature>
<dbReference type="InterPro" id="IPR036770">
    <property type="entry name" value="Ankyrin_rpt-contain_sf"/>
</dbReference>
<dbReference type="PANTHER" id="PTHR24161">
    <property type="entry name" value="ANK_REP_REGION DOMAIN-CONTAINING PROTEIN-RELATED"/>
    <property type="match status" value="1"/>
</dbReference>
<evidence type="ECO:0008006" key="5">
    <source>
        <dbReference type="Google" id="ProtNLM"/>
    </source>
</evidence>
<protein>
    <recommendedName>
        <fullName evidence="5">Ankyrin repeat domain 52</fullName>
    </recommendedName>
</protein>